<dbReference type="AlphaFoldDB" id="A0A3R6KNB1"/>
<dbReference type="InterPro" id="IPR051396">
    <property type="entry name" value="Bact_Antivir_Def_Nuclease"/>
</dbReference>
<accession>A0A3R6KNB1</accession>
<dbReference type="PANTHER" id="PTHR43581">
    <property type="entry name" value="ATP/GTP PHOSPHATASE"/>
    <property type="match status" value="1"/>
</dbReference>
<dbReference type="PANTHER" id="PTHR43581:SF2">
    <property type="entry name" value="EXCINUCLEASE ATPASE SUBUNIT"/>
    <property type="match status" value="1"/>
</dbReference>
<feature type="domain" description="AAA+ ATPase" evidence="1">
    <location>
        <begin position="24"/>
        <end position="237"/>
    </location>
</feature>
<comment type="caution">
    <text evidence="2">The sequence shown here is derived from an EMBL/GenBank/DDBJ whole genome shotgun (WGS) entry which is preliminary data.</text>
</comment>
<dbReference type="InterPro" id="IPR003593">
    <property type="entry name" value="AAA+_ATPase"/>
</dbReference>
<organism evidence="2 3">
    <name type="scientific">Segatella copri</name>
    <dbReference type="NCBI Taxonomy" id="165179"/>
    <lineage>
        <taxon>Bacteria</taxon>
        <taxon>Pseudomonadati</taxon>
        <taxon>Bacteroidota</taxon>
        <taxon>Bacteroidia</taxon>
        <taxon>Bacteroidales</taxon>
        <taxon>Prevotellaceae</taxon>
        <taxon>Segatella</taxon>
    </lineage>
</organism>
<dbReference type="EMBL" id="QRIN01000085">
    <property type="protein sequence ID" value="RHG62598.1"/>
    <property type="molecule type" value="Genomic_DNA"/>
</dbReference>
<protein>
    <submittedName>
        <fullName evidence="2">ATP-binding cassette domain-containing protein</fullName>
    </submittedName>
</protein>
<dbReference type="SUPFAM" id="SSF52540">
    <property type="entry name" value="P-loop containing nucleoside triphosphate hydrolases"/>
    <property type="match status" value="1"/>
</dbReference>
<keyword evidence="2" id="KW-0067">ATP-binding</keyword>
<keyword evidence="2" id="KW-0547">Nucleotide-binding</keyword>
<proteinExistence type="predicted"/>
<reference evidence="2 3" key="1">
    <citation type="submission" date="2018-08" db="EMBL/GenBank/DDBJ databases">
        <title>A genome reference for cultivated species of the human gut microbiota.</title>
        <authorList>
            <person name="Zou Y."/>
            <person name="Xue W."/>
            <person name="Luo G."/>
        </authorList>
    </citation>
    <scope>NUCLEOTIDE SEQUENCE [LARGE SCALE GENOMIC DNA]</scope>
    <source>
        <strain evidence="2 3">AM22-1</strain>
    </source>
</reference>
<dbReference type="SMART" id="SM00382">
    <property type="entry name" value="AAA"/>
    <property type="match status" value="1"/>
</dbReference>
<evidence type="ECO:0000313" key="3">
    <source>
        <dbReference type="Proteomes" id="UP000286501"/>
    </source>
</evidence>
<name>A0A3R6KNB1_9BACT</name>
<evidence type="ECO:0000313" key="2">
    <source>
        <dbReference type="EMBL" id="RHG62598.1"/>
    </source>
</evidence>
<dbReference type="InterPro" id="IPR003395">
    <property type="entry name" value="RecF/RecN/SMC_N"/>
</dbReference>
<gene>
    <name evidence="2" type="ORF">DW250_14240</name>
</gene>
<dbReference type="Proteomes" id="UP000286501">
    <property type="component" value="Unassembled WGS sequence"/>
</dbReference>
<dbReference type="Pfam" id="PF02463">
    <property type="entry name" value="SMC_N"/>
    <property type="match status" value="1"/>
</dbReference>
<dbReference type="GO" id="GO:0005524">
    <property type="term" value="F:ATP binding"/>
    <property type="evidence" value="ECO:0007669"/>
    <property type="project" value="UniProtKB-KW"/>
</dbReference>
<sequence>MKQIILNNIDVEIWNNLHVQFQPHSDVNIIMGSNGSGKTTFLRNLYQSLAEDKESKDYIIYLPSIDNIAMRDKRKTATALSQELDYYIYDMKTGPSLMSLRMSILDSSEEKRIEMKAKIADFQKVINDFFAMTGKRIEIEGCKFTVLTDNGVLPVEALSSGEKQILLIMLRVFLLNGNEAIVMIDEPTYSLDIEWQFKLVTMLTHLNNKAQYFIASLSPALFAEGWGDKVWYMDQITK</sequence>
<evidence type="ECO:0000259" key="1">
    <source>
        <dbReference type="SMART" id="SM00382"/>
    </source>
</evidence>
<dbReference type="Gene3D" id="3.40.50.300">
    <property type="entry name" value="P-loop containing nucleotide triphosphate hydrolases"/>
    <property type="match status" value="2"/>
</dbReference>
<dbReference type="InterPro" id="IPR027417">
    <property type="entry name" value="P-loop_NTPase"/>
</dbReference>
<dbReference type="RefSeq" id="WP_118201656.1">
    <property type="nucleotide sequence ID" value="NZ_QRIE01000062.1"/>
</dbReference>